<evidence type="ECO:0000256" key="2">
    <source>
        <dbReference type="ARBA" id="ARBA00022448"/>
    </source>
</evidence>
<feature type="transmembrane region" description="Helical" evidence="7">
    <location>
        <begin position="148"/>
        <end position="168"/>
    </location>
</feature>
<feature type="transmembrane region" description="Helical" evidence="7">
    <location>
        <begin position="20"/>
        <end position="43"/>
    </location>
</feature>
<comment type="subcellular location">
    <subcellularLocation>
        <location evidence="1 7">Cell membrane</location>
        <topology evidence="1 7">Multi-pass membrane protein</topology>
    </subcellularLocation>
</comment>
<dbReference type="InterPro" id="IPR000515">
    <property type="entry name" value="MetI-like"/>
</dbReference>
<dbReference type="EMBL" id="CYZE01000011">
    <property type="protein sequence ID" value="CUO74657.1"/>
    <property type="molecule type" value="Genomic_DNA"/>
</dbReference>
<keyword evidence="4 7" id="KW-0812">Transmembrane</keyword>
<dbReference type="Gene3D" id="1.10.3720.10">
    <property type="entry name" value="MetI-like"/>
    <property type="match status" value="1"/>
</dbReference>
<keyword evidence="3" id="KW-1003">Cell membrane</keyword>
<dbReference type="CDD" id="cd06261">
    <property type="entry name" value="TM_PBP2"/>
    <property type="match status" value="1"/>
</dbReference>
<sequence>MSQKVGQKRKYSSSNRVFRIFNVCFWILIMAIILYPLYLVLIASVSDPDAVVRGEVIWHPVDFSLIGYKAVFRYRELLSSYANSIFYTLVSGCISIVVTMGAAYTLSRPKFPGKAFFNFLFVFTMFFSGGLIPTFLTIKDLGLYNTRLVMILMGCVNVWNLMVARTYIQTSIPHELYEAAMLDGATHFNYFFKIVMPLSKTILAVLAVYYGVAKWNDYFTGLVYLKSRDLLPLQTVLREILATLQVDRSSDYMLSMSENAASINEAIRTANVAKYCIIVVATGPVVVLYALLQKYFEKGVMIGSLKG</sequence>
<gene>
    <name evidence="9" type="primary">lplC1</name>
    <name evidence="9" type="ORF">ERS852407_03802</name>
</gene>
<evidence type="ECO:0000256" key="6">
    <source>
        <dbReference type="ARBA" id="ARBA00023136"/>
    </source>
</evidence>
<dbReference type="GO" id="GO:0055085">
    <property type="term" value="P:transmembrane transport"/>
    <property type="evidence" value="ECO:0007669"/>
    <property type="project" value="InterPro"/>
</dbReference>
<organism evidence="9 10">
    <name type="scientific">Hungatella hathewayi</name>
    <dbReference type="NCBI Taxonomy" id="154046"/>
    <lineage>
        <taxon>Bacteria</taxon>
        <taxon>Bacillati</taxon>
        <taxon>Bacillota</taxon>
        <taxon>Clostridia</taxon>
        <taxon>Lachnospirales</taxon>
        <taxon>Lachnospiraceae</taxon>
        <taxon>Hungatella</taxon>
    </lineage>
</organism>
<evidence type="ECO:0000256" key="7">
    <source>
        <dbReference type="RuleBase" id="RU363032"/>
    </source>
</evidence>
<keyword evidence="6 7" id="KW-0472">Membrane</keyword>
<protein>
    <submittedName>
        <fullName evidence="9">Protein LplC</fullName>
    </submittedName>
</protein>
<reference evidence="9 10" key="1">
    <citation type="submission" date="2015-09" db="EMBL/GenBank/DDBJ databases">
        <authorList>
            <consortium name="Pathogen Informatics"/>
        </authorList>
    </citation>
    <scope>NUCLEOTIDE SEQUENCE [LARGE SCALE GENOMIC DNA]</scope>
    <source>
        <strain evidence="9 10">2789STDY5608850</strain>
    </source>
</reference>
<feature type="transmembrane region" description="Helical" evidence="7">
    <location>
        <begin position="116"/>
        <end position="136"/>
    </location>
</feature>
<keyword evidence="5 7" id="KW-1133">Transmembrane helix</keyword>
<comment type="similarity">
    <text evidence="7">Belongs to the binding-protein-dependent transport system permease family.</text>
</comment>
<keyword evidence="2 7" id="KW-0813">Transport</keyword>
<dbReference type="RefSeq" id="WP_055657560.1">
    <property type="nucleotide sequence ID" value="NZ_CABIXC010000011.1"/>
</dbReference>
<evidence type="ECO:0000259" key="8">
    <source>
        <dbReference type="PROSITE" id="PS50928"/>
    </source>
</evidence>
<evidence type="ECO:0000256" key="4">
    <source>
        <dbReference type="ARBA" id="ARBA00022692"/>
    </source>
</evidence>
<name>A0A174HMZ8_9FIRM</name>
<accession>A0A174HMZ8</accession>
<evidence type="ECO:0000256" key="5">
    <source>
        <dbReference type="ARBA" id="ARBA00022989"/>
    </source>
</evidence>
<evidence type="ECO:0000313" key="10">
    <source>
        <dbReference type="Proteomes" id="UP000095651"/>
    </source>
</evidence>
<dbReference type="PANTHER" id="PTHR43744:SF9">
    <property type="entry name" value="POLYGALACTURONAN_RHAMNOGALACTURONAN TRANSPORT SYSTEM PERMEASE PROTEIN YTCP"/>
    <property type="match status" value="1"/>
</dbReference>
<dbReference type="Proteomes" id="UP000095651">
    <property type="component" value="Unassembled WGS sequence"/>
</dbReference>
<dbReference type="InterPro" id="IPR035906">
    <property type="entry name" value="MetI-like_sf"/>
</dbReference>
<evidence type="ECO:0000313" key="9">
    <source>
        <dbReference type="EMBL" id="CUO74657.1"/>
    </source>
</evidence>
<evidence type="ECO:0000256" key="3">
    <source>
        <dbReference type="ARBA" id="ARBA00022475"/>
    </source>
</evidence>
<feature type="transmembrane region" description="Helical" evidence="7">
    <location>
        <begin position="188"/>
        <end position="212"/>
    </location>
</feature>
<dbReference type="PANTHER" id="PTHR43744">
    <property type="entry name" value="ABC TRANSPORTER PERMEASE PROTEIN MG189-RELATED-RELATED"/>
    <property type="match status" value="1"/>
</dbReference>
<dbReference type="PROSITE" id="PS50928">
    <property type="entry name" value="ABC_TM1"/>
    <property type="match status" value="1"/>
</dbReference>
<dbReference type="GO" id="GO:0005886">
    <property type="term" value="C:plasma membrane"/>
    <property type="evidence" value="ECO:0007669"/>
    <property type="project" value="UniProtKB-SubCell"/>
</dbReference>
<proteinExistence type="inferred from homology"/>
<dbReference type="Pfam" id="PF00528">
    <property type="entry name" value="BPD_transp_1"/>
    <property type="match status" value="1"/>
</dbReference>
<feature type="domain" description="ABC transmembrane type-1" evidence="8">
    <location>
        <begin position="81"/>
        <end position="290"/>
    </location>
</feature>
<dbReference type="AlphaFoldDB" id="A0A174HMZ8"/>
<feature type="transmembrane region" description="Helical" evidence="7">
    <location>
        <begin position="272"/>
        <end position="292"/>
    </location>
</feature>
<dbReference type="SUPFAM" id="SSF161098">
    <property type="entry name" value="MetI-like"/>
    <property type="match status" value="1"/>
</dbReference>
<evidence type="ECO:0000256" key="1">
    <source>
        <dbReference type="ARBA" id="ARBA00004651"/>
    </source>
</evidence>
<feature type="transmembrane region" description="Helical" evidence="7">
    <location>
        <begin position="85"/>
        <end position="104"/>
    </location>
</feature>